<dbReference type="Gene3D" id="3.30.70.270">
    <property type="match status" value="1"/>
</dbReference>
<evidence type="ECO:0000256" key="5">
    <source>
        <dbReference type="ARBA" id="ARBA00022723"/>
    </source>
</evidence>
<evidence type="ECO:0000259" key="16">
    <source>
        <dbReference type="PROSITE" id="PS50994"/>
    </source>
</evidence>
<keyword evidence="9" id="KW-0460">Magnesium</keyword>
<keyword evidence="14" id="KW-0233">DNA recombination</keyword>
<dbReference type="InterPro" id="IPR000477">
    <property type="entry name" value="RT_dom"/>
</dbReference>
<evidence type="ECO:0000256" key="14">
    <source>
        <dbReference type="ARBA" id="ARBA00023172"/>
    </source>
</evidence>
<dbReference type="Gene3D" id="3.10.10.10">
    <property type="entry name" value="HIV Type 1 Reverse Transcriptase, subunit A, domain 1"/>
    <property type="match status" value="1"/>
</dbReference>
<dbReference type="Pfam" id="PF24626">
    <property type="entry name" value="SH3_Tf2-1"/>
    <property type="match status" value="1"/>
</dbReference>
<dbReference type="InterPro" id="IPR001584">
    <property type="entry name" value="Integrase_cat-core"/>
</dbReference>
<gene>
    <name evidence="17" type="ORF">E5676_scaffold120G00740</name>
</gene>
<keyword evidence="8" id="KW-0378">Hydrolase</keyword>
<keyword evidence="2" id="KW-0808">Transferase</keyword>
<dbReference type="InterPro" id="IPR056924">
    <property type="entry name" value="SH3_Tf2-1"/>
</dbReference>
<dbReference type="SUPFAM" id="SSF50630">
    <property type="entry name" value="Acid proteases"/>
    <property type="match status" value="1"/>
</dbReference>
<dbReference type="PANTHER" id="PTHR37984">
    <property type="entry name" value="PROTEIN CBG26694"/>
    <property type="match status" value="1"/>
</dbReference>
<dbReference type="SUPFAM" id="SSF53098">
    <property type="entry name" value="Ribonuclease H-like"/>
    <property type="match status" value="1"/>
</dbReference>
<dbReference type="SUPFAM" id="SSF56672">
    <property type="entry name" value="DNA/RNA polymerases"/>
    <property type="match status" value="1"/>
</dbReference>
<keyword evidence="4" id="KW-0540">Nuclease</keyword>
<evidence type="ECO:0000256" key="15">
    <source>
        <dbReference type="SAM" id="MobiDB-lite"/>
    </source>
</evidence>
<dbReference type="Gene3D" id="1.10.340.70">
    <property type="match status" value="1"/>
</dbReference>
<evidence type="ECO:0000256" key="1">
    <source>
        <dbReference type="ARBA" id="ARBA00022670"/>
    </source>
</evidence>
<keyword evidence="3" id="KW-0548">Nucleotidyltransferase</keyword>
<evidence type="ECO:0000256" key="3">
    <source>
        <dbReference type="ARBA" id="ARBA00022695"/>
    </source>
</evidence>
<evidence type="ECO:0000256" key="12">
    <source>
        <dbReference type="ARBA" id="ARBA00022932"/>
    </source>
</evidence>
<dbReference type="InterPro" id="IPR050951">
    <property type="entry name" value="Retrovirus_Pol_polyprotein"/>
</dbReference>
<dbReference type="GO" id="GO:0004190">
    <property type="term" value="F:aspartic-type endopeptidase activity"/>
    <property type="evidence" value="ECO:0007669"/>
    <property type="project" value="UniProtKB-KW"/>
</dbReference>
<evidence type="ECO:0000256" key="2">
    <source>
        <dbReference type="ARBA" id="ARBA00022679"/>
    </source>
</evidence>
<dbReference type="Pfam" id="PF08284">
    <property type="entry name" value="RVP_2"/>
    <property type="match status" value="1"/>
</dbReference>
<keyword evidence="7" id="KW-0255">Endonuclease</keyword>
<dbReference type="PROSITE" id="PS50994">
    <property type="entry name" value="INTEGRASE"/>
    <property type="match status" value="1"/>
</dbReference>
<dbReference type="Pfam" id="PF00078">
    <property type="entry name" value="RVT_1"/>
    <property type="match status" value="1"/>
</dbReference>
<dbReference type="Pfam" id="PF17921">
    <property type="entry name" value="Integrase_H2C2"/>
    <property type="match status" value="1"/>
</dbReference>
<keyword evidence="5" id="KW-0479">Metal-binding</keyword>
<reference evidence="17 18" key="1">
    <citation type="submission" date="2019-08" db="EMBL/GenBank/DDBJ databases">
        <title>Draft genome sequences of two oriental melons (Cucumis melo L. var makuwa).</title>
        <authorList>
            <person name="Kwon S.-Y."/>
        </authorList>
    </citation>
    <scope>NUCLEOTIDE SEQUENCE [LARGE SCALE GENOMIC DNA]</scope>
    <source>
        <strain evidence="18">cv. Chang Bougi</strain>
        <tissue evidence="17">Leaf</tissue>
    </source>
</reference>
<dbReference type="FunFam" id="3.10.10.10:FF:000007">
    <property type="entry name" value="Retrovirus-related Pol polyprotein from transposon 17.6-like Protein"/>
    <property type="match status" value="1"/>
</dbReference>
<name>A0A5D3DZ80_CUCMM</name>
<dbReference type="InterPro" id="IPR036397">
    <property type="entry name" value="RNaseH_sf"/>
</dbReference>
<dbReference type="InterPro" id="IPR005162">
    <property type="entry name" value="Retrotrans_gag_dom"/>
</dbReference>
<feature type="domain" description="Integrase catalytic" evidence="16">
    <location>
        <begin position="868"/>
        <end position="1032"/>
    </location>
</feature>
<evidence type="ECO:0000256" key="8">
    <source>
        <dbReference type="ARBA" id="ARBA00022801"/>
    </source>
</evidence>
<evidence type="ECO:0000256" key="6">
    <source>
        <dbReference type="ARBA" id="ARBA00022750"/>
    </source>
</evidence>
<sequence length="1150" mass="133017">MDRLADELRENQSYKKKEESGTSVRSIMKMKGKMEEMDITTEVNTTIVDRSKYKKLEMPMFLGENPESWVYRAEHFFEINNLPEAEKVKVAVVSFGQDEVDWYRWSHNQKKVESWEDLKTRMFEFFRDTGQKSLGARLIRIQQEGSYNDYVKKFVNYSAPLPHMAESVLRDAFLTRLEPALQAEVMSRHPQTLEECMMAAQLVNCHNLALKLAQAEMGISKSKRGEATNTKAPWNNDKGNLRKNEFQMKQITIPLKGSYQKGEPPVKRLSDAEFRSRLDKGLCFRCNEKYSHGHRCKIKEKRELMLFILNEEESTGEGEGSDTQKAEPLEIKQLEALDEAVIEYRAITSLTTKGTMKLRGVVKGKEIIVLIDSGATHNFIHYELVKEKKIPIDRNTQFRVTIGDGTSCKGKGICSRVEIQLEELTIVADLLAVELGKVDIVLGMQWLDTTGTMKVHWPSLTMVFWKEGNKVVLKGDPALIRAECSQKTLEKTWDDEDQGFLIDWQNYETENESKESKTQSQHGDEEELPMIQFLLNQYFDLFDIPKTLPPKRAVDHRIFTLPEQKPINVRPYKYGHNQKEEIEKLVTEMLQTGIIRPSHSPFSSPVLLVKKKDGGWRFCVDYRKLNKITIADKFPIPIIEELLDELHGATVFSKLDLKSGYHQIRMKEEDIEKTAFRTHEGHYEFLVMPLGLTNAPATFQSLMNQFQKWLTKLLRYDFEIIYQPGLQNKAVDALSRVEHPLELNTMSTSGIVDMEIVTKEVEKDEELQQIAQQLQADHPPEGKYSLVNGKLLYKGRVVLSKSSSLIPSLLHTFHDSIFGGHSGFLRTYKRMNGELYWKEMKTDVKNYVAQCEICQRNKYEATKPAGVLQPLPIPDRILEDWTMDFIEGLLKAGGMNVIMVVVDRLSKYTYFITLKHPFSAKQVAAEFIDKIVRRHGIPKSIISDRNKIFLSNFWKELFYTMDTILKRSTAFHPQTDGQTERVNQCLETYLRCFCNEQPSKWNQFIPWAELWYNTTFHASTRTTPFQAVYGKPPPPLISYGEKKTPNNKVEVLLKERDLAINALKEKLTIAQNRMKKLADTKRRELKFKVGDEVYLKLRPYRQRSLTKKRAEKLAPRYYGPYRITETIGEVAYRLDLPSEASIHNFSKSPS</sequence>
<dbReference type="GO" id="GO:0006508">
    <property type="term" value="P:proteolysis"/>
    <property type="evidence" value="ECO:0007669"/>
    <property type="project" value="UniProtKB-KW"/>
</dbReference>
<dbReference type="GO" id="GO:0015074">
    <property type="term" value="P:DNA integration"/>
    <property type="evidence" value="ECO:0007669"/>
    <property type="project" value="UniProtKB-KW"/>
</dbReference>
<dbReference type="InterPro" id="IPR043502">
    <property type="entry name" value="DNA/RNA_pol_sf"/>
</dbReference>
<dbReference type="GO" id="GO:0003677">
    <property type="term" value="F:DNA binding"/>
    <property type="evidence" value="ECO:0007669"/>
    <property type="project" value="UniProtKB-KW"/>
</dbReference>
<evidence type="ECO:0000256" key="4">
    <source>
        <dbReference type="ARBA" id="ARBA00022722"/>
    </source>
</evidence>
<dbReference type="GO" id="GO:0003887">
    <property type="term" value="F:DNA-directed DNA polymerase activity"/>
    <property type="evidence" value="ECO:0007669"/>
    <property type="project" value="UniProtKB-KW"/>
</dbReference>
<evidence type="ECO:0000256" key="13">
    <source>
        <dbReference type="ARBA" id="ARBA00023125"/>
    </source>
</evidence>
<feature type="region of interest" description="Disordered" evidence="15">
    <location>
        <begin position="1"/>
        <end position="23"/>
    </location>
</feature>
<organism evidence="17 18">
    <name type="scientific">Cucumis melo var. makuwa</name>
    <name type="common">Oriental melon</name>
    <dbReference type="NCBI Taxonomy" id="1194695"/>
    <lineage>
        <taxon>Eukaryota</taxon>
        <taxon>Viridiplantae</taxon>
        <taxon>Streptophyta</taxon>
        <taxon>Embryophyta</taxon>
        <taxon>Tracheophyta</taxon>
        <taxon>Spermatophyta</taxon>
        <taxon>Magnoliopsida</taxon>
        <taxon>eudicotyledons</taxon>
        <taxon>Gunneridae</taxon>
        <taxon>Pentapetalae</taxon>
        <taxon>rosids</taxon>
        <taxon>fabids</taxon>
        <taxon>Cucurbitales</taxon>
        <taxon>Cucurbitaceae</taxon>
        <taxon>Benincaseae</taxon>
        <taxon>Cucumis</taxon>
    </lineage>
</organism>
<dbReference type="EMBL" id="SSTD01001877">
    <property type="protein sequence ID" value="TYK28976.1"/>
    <property type="molecule type" value="Genomic_DNA"/>
</dbReference>
<dbReference type="GO" id="GO:0006310">
    <property type="term" value="P:DNA recombination"/>
    <property type="evidence" value="ECO:0007669"/>
    <property type="project" value="UniProtKB-KW"/>
</dbReference>
<dbReference type="InterPro" id="IPR043128">
    <property type="entry name" value="Rev_trsase/Diguanyl_cyclase"/>
</dbReference>
<dbReference type="Pfam" id="PF03732">
    <property type="entry name" value="Retrotrans_gag"/>
    <property type="match status" value="1"/>
</dbReference>
<dbReference type="InterPro" id="IPR021109">
    <property type="entry name" value="Peptidase_aspartic_dom_sf"/>
</dbReference>
<keyword evidence="10" id="KW-0229">DNA integration</keyword>
<dbReference type="InterPro" id="IPR012337">
    <property type="entry name" value="RNaseH-like_sf"/>
</dbReference>
<dbReference type="GO" id="GO:0003964">
    <property type="term" value="F:RNA-directed DNA polymerase activity"/>
    <property type="evidence" value="ECO:0007669"/>
    <property type="project" value="UniProtKB-KW"/>
</dbReference>
<dbReference type="GO" id="GO:0004519">
    <property type="term" value="F:endonuclease activity"/>
    <property type="evidence" value="ECO:0007669"/>
    <property type="project" value="UniProtKB-KW"/>
</dbReference>
<keyword evidence="6" id="KW-0064">Aspartyl protease</keyword>
<keyword evidence="11" id="KW-0695">RNA-directed DNA polymerase</keyword>
<evidence type="ECO:0000256" key="11">
    <source>
        <dbReference type="ARBA" id="ARBA00022918"/>
    </source>
</evidence>
<dbReference type="Proteomes" id="UP000321947">
    <property type="component" value="Unassembled WGS sequence"/>
</dbReference>
<keyword evidence="12" id="KW-0239">DNA-directed DNA polymerase</keyword>
<keyword evidence="1" id="KW-0645">Protease</keyword>
<protein>
    <submittedName>
        <fullName evidence="17">Retrotransposable element Tf2</fullName>
    </submittedName>
</protein>
<dbReference type="AlphaFoldDB" id="A0A5D3DZ80"/>
<evidence type="ECO:0000256" key="7">
    <source>
        <dbReference type="ARBA" id="ARBA00022759"/>
    </source>
</evidence>
<dbReference type="Gene3D" id="2.40.70.10">
    <property type="entry name" value="Acid Proteases"/>
    <property type="match status" value="1"/>
</dbReference>
<dbReference type="CDD" id="cd01647">
    <property type="entry name" value="RT_LTR"/>
    <property type="match status" value="1"/>
</dbReference>
<dbReference type="InterPro" id="IPR041588">
    <property type="entry name" value="Integrase_H2C2"/>
</dbReference>
<feature type="compositionally biased region" description="Basic and acidic residues" evidence="15">
    <location>
        <begin position="1"/>
        <end position="20"/>
    </location>
</feature>
<evidence type="ECO:0000256" key="9">
    <source>
        <dbReference type="ARBA" id="ARBA00022842"/>
    </source>
</evidence>
<keyword evidence="13" id="KW-0238">DNA-binding</keyword>
<dbReference type="CDD" id="cd00303">
    <property type="entry name" value="retropepsin_like"/>
    <property type="match status" value="1"/>
</dbReference>
<dbReference type="PANTHER" id="PTHR37984:SF5">
    <property type="entry name" value="PROTEIN NYNRIN-LIKE"/>
    <property type="match status" value="1"/>
</dbReference>
<proteinExistence type="predicted"/>
<evidence type="ECO:0000256" key="10">
    <source>
        <dbReference type="ARBA" id="ARBA00022908"/>
    </source>
</evidence>
<accession>A0A5D3DZ80</accession>
<dbReference type="Gene3D" id="3.30.420.10">
    <property type="entry name" value="Ribonuclease H-like superfamily/Ribonuclease H"/>
    <property type="match status" value="1"/>
</dbReference>
<evidence type="ECO:0000313" key="17">
    <source>
        <dbReference type="EMBL" id="TYK28976.1"/>
    </source>
</evidence>
<comment type="caution">
    <text evidence="17">The sequence shown here is derived from an EMBL/GenBank/DDBJ whole genome shotgun (WGS) entry which is preliminary data.</text>
</comment>
<dbReference type="GO" id="GO:0046872">
    <property type="term" value="F:metal ion binding"/>
    <property type="evidence" value="ECO:0007669"/>
    <property type="project" value="UniProtKB-KW"/>
</dbReference>
<evidence type="ECO:0000313" key="18">
    <source>
        <dbReference type="Proteomes" id="UP000321947"/>
    </source>
</evidence>